<dbReference type="GO" id="GO:0022857">
    <property type="term" value="F:transmembrane transporter activity"/>
    <property type="evidence" value="ECO:0007669"/>
    <property type="project" value="InterPro"/>
</dbReference>
<proteinExistence type="predicted"/>
<dbReference type="InterPro" id="IPR020846">
    <property type="entry name" value="MFS_dom"/>
</dbReference>
<feature type="domain" description="Major facilitator superfamily (MFS) profile" evidence="2">
    <location>
        <begin position="1"/>
        <end position="51"/>
    </location>
</feature>
<evidence type="ECO:0000313" key="4">
    <source>
        <dbReference type="Proteomes" id="UP000727407"/>
    </source>
</evidence>
<keyword evidence="4" id="KW-1185">Reference proteome</keyword>
<evidence type="ECO:0000313" key="3">
    <source>
        <dbReference type="EMBL" id="KAF5904737.1"/>
    </source>
</evidence>
<dbReference type="GO" id="GO:0016020">
    <property type="term" value="C:membrane"/>
    <property type="evidence" value="ECO:0007669"/>
    <property type="project" value="UniProtKB-SubCell"/>
</dbReference>
<protein>
    <submittedName>
        <fullName evidence="3">Monocarboxylate transporter 13-like</fullName>
    </submittedName>
</protein>
<evidence type="ECO:0000256" key="1">
    <source>
        <dbReference type="ARBA" id="ARBA00004141"/>
    </source>
</evidence>
<dbReference type="Proteomes" id="UP000727407">
    <property type="component" value="Unassembled WGS sequence"/>
</dbReference>
<dbReference type="AlphaFoldDB" id="A0A8J4UQZ7"/>
<dbReference type="EMBL" id="QNUK01000053">
    <property type="protein sequence ID" value="KAF5904737.1"/>
    <property type="molecule type" value="Genomic_DNA"/>
</dbReference>
<reference evidence="3" key="1">
    <citation type="submission" date="2020-07" db="EMBL/GenBank/DDBJ databases">
        <title>Clarias magur genome sequencing, assembly and annotation.</title>
        <authorList>
            <person name="Kushwaha B."/>
            <person name="Kumar R."/>
            <person name="Das P."/>
            <person name="Joshi C.G."/>
            <person name="Kumar D."/>
            <person name="Nagpure N.S."/>
            <person name="Pandey M."/>
            <person name="Agarwal S."/>
            <person name="Srivastava S."/>
            <person name="Singh M."/>
            <person name="Sahoo L."/>
            <person name="Jayasankar P."/>
            <person name="Meher P.K."/>
            <person name="Koringa P.G."/>
            <person name="Iquebal M.A."/>
            <person name="Das S.P."/>
            <person name="Bit A."/>
            <person name="Patnaik S."/>
            <person name="Patel N."/>
            <person name="Shah T.M."/>
            <person name="Hinsu A."/>
            <person name="Jena J.K."/>
        </authorList>
    </citation>
    <scope>NUCLEOTIDE SEQUENCE</scope>
    <source>
        <strain evidence="3">CIFAMagur01</strain>
        <tissue evidence="3">Testis</tissue>
    </source>
</reference>
<sequence>MNAPVGSVFSACVGHRVAVMLGGLLSSVGTVAGAYSQNLFQLYITVGLSDR</sequence>
<accession>A0A8J4UQZ7</accession>
<comment type="caution">
    <text evidence="3">The sequence shown here is derived from an EMBL/GenBank/DDBJ whole genome shotgun (WGS) entry which is preliminary data.</text>
</comment>
<organism evidence="3 4">
    <name type="scientific">Clarias magur</name>
    <name type="common">Asian catfish</name>
    <name type="synonym">Macropteronotus magur</name>
    <dbReference type="NCBI Taxonomy" id="1594786"/>
    <lineage>
        <taxon>Eukaryota</taxon>
        <taxon>Metazoa</taxon>
        <taxon>Chordata</taxon>
        <taxon>Craniata</taxon>
        <taxon>Vertebrata</taxon>
        <taxon>Euteleostomi</taxon>
        <taxon>Actinopterygii</taxon>
        <taxon>Neopterygii</taxon>
        <taxon>Teleostei</taxon>
        <taxon>Ostariophysi</taxon>
        <taxon>Siluriformes</taxon>
        <taxon>Clariidae</taxon>
        <taxon>Clarias</taxon>
    </lineage>
</organism>
<gene>
    <name evidence="3" type="ORF">DAT39_005539</name>
</gene>
<name>A0A8J4UQZ7_CLAMG</name>
<dbReference type="OrthoDB" id="8956916at2759"/>
<dbReference type="PROSITE" id="PS50850">
    <property type="entry name" value="MFS"/>
    <property type="match status" value="1"/>
</dbReference>
<evidence type="ECO:0000259" key="2">
    <source>
        <dbReference type="PROSITE" id="PS50850"/>
    </source>
</evidence>
<comment type="subcellular location">
    <subcellularLocation>
        <location evidence="1">Membrane</location>
        <topology evidence="1">Multi-pass membrane protein</topology>
    </subcellularLocation>
</comment>